<evidence type="ECO:0000256" key="4">
    <source>
        <dbReference type="ARBA" id="ARBA00022989"/>
    </source>
</evidence>
<dbReference type="SUPFAM" id="SSF103473">
    <property type="entry name" value="MFS general substrate transporter"/>
    <property type="match status" value="1"/>
</dbReference>
<dbReference type="Gene3D" id="1.20.1720.10">
    <property type="entry name" value="Multidrug resistance protein D"/>
    <property type="match status" value="1"/>
</dbReference>
<keyword evidence="4 6" id="KW-1133">Transmembrane helix</keyword>
<comment type="subcellular location">
    <subcellularLocation>
        <location evidence="1">Endomembrane system</location>
        <topology evidence="1">Multi-pass membrane protein</topology>
    </subcellularLocation>
</comment>
<dbReference type="GO" id="GO:0012505">
    <property type="term" value="C:endomembrane system"/>
    <property type="evidence" value="ECO:0007669"/>
    <property type="project" value="UniProtKB-SubCell"/>
</dbReference>
<dbReference type="InterPro" id="IPR036259">
    <property type="entry name" value="MFS_trans_sf"/>
</dbReference>
<dbReference type="PROSITE" id="PS50850">
    <property type="entry name" value="MFS"/>
    <property type="match status" value="1"/>
</dbReference>
<organism evidence="8 9">
    <name type="scientific">Brucella intermedia</name>
    <dbReference type="NCBI Taxonomy" id="94625"/>
    <lineage>
        <taxon>Bacteria</taxon>
        <taxon>Pseudomonadati</taxon>
        <taxon>Pseudomonadota</taxon>
        <taxon>Alphaproteobacteria</taxon>
        <taxon>Hyphomicrobiales</taxon>
        <taxon>Brucellaceae</taxon>
        <taxon>Brucella/Ochrobactrum group</taxon>
        <taxon>Brucella</taxon>
    </lineage>
</organism>
<evidence type="ECO:0000313" key="8">
    <source>
        <dbReference type="EMBL" id="HHV68806.1"/>
    </source>
</evidence>
<evidence type="ECO:0000256" key="3">
    <source>
        <dbReference type="ARBA" id="ARBA00022692"/>
    </source>
</evidence>
<name>A0A7V6PD86_9HYPH</name>
<feature type="non-terminal residue" evidence="8">
    <location>
        <position position="162"/>
    </location>
</feature>
<dbReference type="Pfam" id="PF07690">
    <property type="entry name" value="MFS_1"/>
    <property type="match status" value="1"/>
</dbReference>
<protein>
    <submittedName>
        <fullName evidence="8">MFS transporter</fullName>
    </submittedName>
</protein>
<dbReference type="Proteomes" id="UP000551563">
    <property type="component" value="Unassembled WGS sequence"/>
</dbReference>
<dbReference type="GO" id="GO:0022857">
    <property type="term" value="F:transmembrane transporter activity"/>
    <property type="evidence" value="ECO:0007669"/>
    <property type="project" value="InterPro"/>
</dbReference>
<feature type="transmembrane region" description="Helical" evidence="6">
    <location>
        <begin position="45"/>
        <end position="64"/>
    </location>
</feature>
<proteinExistence type="predicted"/>
<dbReference type="EMBL" id="DUMN01000403">
    <property type="protein sequence ID" value="HHV68806.1"/>
    <property type="molecule type" value="Genomic_DNA"/>
</dbReference>
<dbReference type="PANTHER" id="PTHR23501:SF191">
    <property type="entry name" value="VACUOLAR BASIC AMINO ACID TRANSPORTER 4"/>
    <property type="match status" value="1"/>
</dbReference>
<keyword evidence="5 6" id="KW-0472">Membrane</keyword>
<comment type="caution">
    <text evidence="8">The sequence shown here is derived from an EMBL/GenBank/DDBJ whole genome shotgun (WGS) entry which is preliminary data.</text>
</comment>
<keyword evidence="2" id="KW-0813">Transport</keyword>
<accession>A0A7V6PD86</accession>
<evidence type="ECO:0000256" key="5">
    <source>
        <dbReference type="ARBA" id="ARBA00023136"/>
    </source>
</evidence>
<evidence type="ECO:0000256" key="6">
    <source>
        <dbReference type="SAM" id="Phobius"/>
    </source>
</evidence>
<feature type="transmembrane region" description="Helical" evidence="6">
    <location>
        <begin position="101"/>
        <end position="125"/>
    </location>
</feature>
<dbReference type="InterPro" id="IPR011701">
    <property type="entry name" value="MFS"/>
</dbReference>
<gene>
    <name evidence="8" type="ORF">GXX48_14330</name>
</gene>
<evidence type="ECO:0000313" key="9">
    <source>
        <dbReference type="Proteomes" id="UP000551563"/>
    </source>
</evidence>
<dbReference type="InterPro" id="IPR020846">
    <property type="entry name" value="MFS_dom"/>
</dbReference>
<dbReference type="GO" id="GO:0005886">
    <property type="term" value="C:plasma membrane"/>
    <property type="evidence" value="ECO:0007669"/>
    <property type="project" value="TreeGrafter"/>
</dbReference>
<sequence length="162" mass="17178">MTEKHSHRGLVVAAIMASMAMIAVEATIVSTAMPQIAAQLGQLNLYSWVFSSFLLTQTATTVVFGKLADIYGRKPVLIFGIALFLIASILAGFAWSMPSMIVFRLLQGIGAGAIQPASMTVVADLFPGAQRSKVQGYLASVWALSAVVGPLLGSLIIHNLSW</sequence>
<evidence type="ECO:0000259" key="7">
    <source>
        <dbReference type="PROSITE" id="PS50850"/>
    </source>
</evidence>
<dbReference type="AlphaFoldDB" id="A0A7V6PD86"/>
<evidence type="ECO:0000256" key="1">
    <source>
        <dbReference type="ARBA" id="ARBA00004127"/>
    </source>
</evidence>
<dbReference type="PANTHER" id="PTHR23501">
    <property type="entry name" value="MAJOR FACILITATOR SUPERFAMILY"/>
    <property type="match status" value="1"/>
</dbReference>
<feature type="domain" description="Major facilitator superfamily (MFS) profile" evidence="7">
    <location>
        <begin position="11"/>
        <end position="162"/>
    </location>
</feature>
<feature type="transmembrane region" description="Helical" evidence="6">
    <location>
        <begin position="137"/>
        <end position="157"/>
    </location>
</feature>
<reference evidence="8 9" key="1">
    <citation type="journal article" date="2020" name="Biotechnol. Biofuels">
        <title>New insights from the biogas microbiome by comprehensive genome-resolved metagenomics of nearly 1600 species originating from multiple anaerobic digesters.</title>
        <authorList>
            <person name="Campanaro S."/>
            <person name="Treu L."/>
            <person name="Rodriguez-R L.M."/>
            <person name="Kovalovszki A."/>
            <person name="Ziels R.M."/>
            <person name="Maus I."/>
            <person name="Zhu X."/>
            <person name="Kougias P.G."/>
            <person name="Basile A."/>
            <person name="Luo G."/>
            <person name="Schluter A."/>
            <person name="Konstantinidis K.T."/>
            <person name="Angelidaki I."/>
        </authorList>
    </citation>
    <scope>NUCLEOTIDE SEQUENCE [LARGE SCALE GENOMIC DNA]</scope>
    <source>
        <strain evidence="8">AS04akNAM_66</strain>
    </source>
</reference>
<keyword evidence="3 6" id="KW-0812">Transmembrane</keyword>
<evidence type="ECO:0000256" key="2">
    <source>
        <dbReference type="ARBA" id="ARBA00022448"/>
    </source>
</evidence>
<feature type="transmembrane region" description="Helical" evidence="6">
    <location>
        <begin position="76"/>
        <end position="95"/>
    </location>
</feature>
<feature type="transmembrane region" description="Helical" evidence="6">
    <location>
        <begin position="12"/>
        <end position="33"/>
    </location>
</feature>